<protein>
    <submittedName>
        <fullName evidence="1">SIR2-like domain-containing protein</fullName>
    </submittedName>
</protein>
<proteinExistence type="predicted"/>
<reference evidence="1 2" key="1">
    <citation type="submission" date="2016-10" db="EMBL/GenBank/DDBJ databases">
        <authorList>
            <person name="de Groot N.N."/>
        </authorList>
    </citation>
    <scope>NUCLEOTIDE SEQUENCE [LARGE SCALE GENOMIC DNA]</scope>
    <source>
        <strain evidence="1 2">DSM 22012</strain>
    </source>
</reference>
<dbReference type="EMBL" id="FNVQ01000001">
    <property type="protein sequence ID" value="SEG25890.1"/>
    <property type="molecule type" value="Genomic_DNA"/>
</dbReference>
<keyword evidence="2" id="KW-1185">Reference proteome</keyword>
<dbReference type="OrthoDB" id="9802053at2"/>
<accession>A0A1H5YQ23</accession>
<name>A0A1H5YQ23_9GAMM</name>
<organism evidence="1 2">
    <name type="scientific">Marinobacterium lutimaris</name>
    <dbReference type="NCBI Taxonomy" id="568106"/>
    <lineage>
        <taxon>Bacteria</taxon>
        <taxon>Pseudomonadati</taxon>
        <taxon>Pseudomonadota</taxon>
        <taxon>Gammaproteobacteria</taxon>
        <taxon>Oceanospirillales</taxon>
        <taxon>Oceanospirillaceae</taxon>
        <taxon>Marinobacterium</taxon>
    </lineage>
</organism>
<dbReference type="RefSeq" id="WP_104002710.1">
    <property type="nucleotide sequence ID" value="NZ_FNVQ01000001.1"/>
</dbReference>
<evidence type="ECO:0000313" key="2">
    <source>
        <dbReference type="Proteomes" id="UP000236745"/>
    </source>
</evidence>
<sequence length="279" mass="31729">MYKELIEGIQSGKIVPYLGAGALKDVTSKVDGSPIPADSDSLILAMNNGQPMAPRLMYEFPRAAMSMENKKGRSFVTRFLNETYGEKEWSRGQLHDWLADLKPNYVIDVNRDTQLLDSYADTEHTLIMGVARIMASDFRFKIFHYDGSSYKEIEQSAVNASLPILFKPLGAPKPESNYIAADADFVDYITELMGGFAIPSFLKEYRQQKQYLFLGMRFTRDTERMVMSDIIYSADQPAGWAFIPEPNDKERRFCRLKKIEIIEEDWTALLNAEAVRASA</sequence>
<dbReference type="AlphaFoldDB" id="A0A1H5YQ23"/>
<evidence type="ECO:0000313" key="1">
    <source>
        <dbReference type="EMBL" id="SEG25890.1"/>
    </source>
</evidence>
<dbReference type="Pfam" id="PF13289">
    <property type="entry name" value="SIR2_2"/>
    <property type="match status" value="1"/>
</dbReference>
<dbReference type="Proteomes" id="UP000236745">
    <property type="component" value="Unassembled WGS sequence"/>
</dbReference>
<gene>
    <name evidence="1" type="ORF">SAMN05444390_1011840</name>
</gene>